<reference evidence="1" key="1">
    <citation type="journal article" date="2015" name="Nature">
        <title>Complex archaea that bridge the gap between prokaryotes and eukaryotes.</title>
        <authorList>
            <person name="Spang A."/>
            <person name="Saw J.H."/>
            <person name="Jorgensen S.L."/>
            <person name="Zaremba-Niedzwiedzka K."/>
            <person name="Martijn J."/>
            <person name="Lind A.E."/>
            <person name="van Eijk R."/>
            <person name="Schleper C."/>
            <person name="Guy L."/>
            <person name="Ettema T.J."/>
        </authorList>
    </citation>
    <scope>NUCLEOTIDE SEQUENCE</scope>
</reference>
<evidence type="ECO:0008006" key="2">
    <source>
        <dbReference type="Google" id="ProtNLM"/>
    </source>
</evidence>
<protein>
    <recommendedName>
        <fullName evidence="2">Sulfotransferase domain-containing protein</fullName>
    </recommendedName>
</protein>
<comment type="caution">
    <text evidence="1">The sequence shown here is derived from an EMBL/GenBank/DDBJ whole genome shotgun (WGS) entry which is preliminary data.</text>
</comment>
<name>A0A0F9HZF9_9ZZZZ</name>
<sequence length="135" mass="15465">MSMDPVLILCQGRSGGTWFADEIASLIPNSTLWLEPLNVVSQIQKVMNWQKTDPMLRHDVRPYPLLDYVDLDLDVFKLLTDDERIKYILDNAKGTPVIKVSRFAGHAAQLVKAMGEHRTVIHFWRDAKDQTASRM</sequence>
<proteinExistence type="predicted"/>
<dbReference type="AlphaFoldDB" id="A0A0F9HZF9"/>
<accession>A0A0F9HZF9</accession>
<evidence type="ECO:0000313" key="1">
    <source>
        <dbReference type="EMBL" id="KKM08708.1"/>
    </source>
</evidence>
<gene>
    <name evidence="1" type="ORF">LCGC14_1723440</name>
</gene>
<organism evidence="1">
    <name type="scientific">marine sediment metagenome</name>
    <dbReference type="NCBI Taxonomy" id="412755"/>
    <lineage>
        <taxon>unclassified sequences</taxon>
        <taxon>metagenomes</taxon>
        <taxon>ecological metagenomes</taxon>
    </lineage>
</organism>
<feature type="non-terminal residue" evidence="1">
    <location>
        <position position="135"/>
    </location>
</feature>
<dbReference type="EMBL" id="LAZR01015539">
    <property type="protein sequence ID" value="KKM08708.1"/>
    <property type="molecule type" value="Genomic_DNA"/>
</dbReference>